<organism evidence="2 3">
    <name type="scientific">Murinocardiopsis flavida</name>
    <dbReference type="NCBI Taxonomy" id="645275"/>
    <lineage>
        <taxon>Bacteria</taxon>
        <taxon>Bacillati</taxon>
        <taxon>Actinomycetota</taxon>
        <taxon>Actinomycetes</taxon>
        <taxon>Streptosporangiales</taxon>
        <taxon>Nocardiopsidaceae</taxon>
        <taxon>Murinocardiopsis</taxon>
    </lineage>
</organism>
<dbReference type="AlphaFoldDB" id="A0A2P8DJV4"/>
<keyword evidence="3" id="KW-1185">Reference proteome</keyword>
<reference evidence="2 3" key="1">
    <citation type="submission" date="2018-03" db="EMBL/GenBank/DDBJ databases">
        <title>Genomic Encyclopedia of Archaeal and Bacterial Type Strains, Phase II (KMG-II): from individual species to whole genera.</title>
        <authorList>
            <person name="Goeker M."/>
        </authorList>
    </citation>
    <scope>NUCLEOTIDE SEQUENCE [LARGE SCALE GENOMIC DNA]</scope>
    <source>
        <strain evidence="2 3">DSM 45312</strain>
    </source>
</reference>
<proteinExistence type="predicted"/>
<keyword evidence="1" id="KW-0812">Transmembrane</keyword>
<dbReference type="InterPro" id="IPR017195">
    <property type="entry name" value="ABC_thiamin-permease_prd"/>
</dbReference>
<name>A0A2P8DJV4_9ACTN</name>
<feature type="transmembrane region" description="Helical" evidence="1">
    <location>
        <begin position="133"/>
        <end position="154"/>
    </location>
</feature>
<keyword evidence="1" id="KW-1133">Transmembrane helix</keyword>
<protein>
    <submittedName>
        <fullName evidence="2">Energy-coupling factor transport system substrate-specific component</fullName>
    </submittedName>
</protein>
<dbReference type="PIRSF" id="PIRSF037394">
    <property type="entry name" value="ABC_thiamine-permease_YkoE_prd"/>
    <property type="match status" value="1"/>
</dbReference>
<comment type="caution">
    <text evidence="2">The sequence shown here is derived from an EMBL/GenBank/DDBJ whole genome shotgun (WGS) entry which is preliminary data.</text>
</comment>
<feature type="transmembrane region" description="Helical" evidence="1">
    <location>
        <begin position="166"/>
        <end position="186"/>
    </location>
</feature>
<evidence type="ECO:0000313" key="3">
    <source>
        <dbReference type="Proteomes" id="UP000240542"/>
    </source>
</evidence>
<feature type="transmembrane region" description="Helical" evidence="1">
    <location>
        <begin position="27"/>
        <end position="47"/>
    </location>
</feature>
<dbReference type="Proteomes" id="UP000240542">
    <property type="component" value="Unassembled WGS sequence"/>
</dbReference>
<feature type="transmembrane region" description="Helical" evidence="1">
    <location>
        <begin position="85"/>
        <end position="102"/>
    </location>
</feature>
<dbReference type="Pfam" id="PF09819">
    <property type="entry name" value="ABC_cobalt"/>
    <property type="match status" value="1"/>
</dbReference>
<evidence type="ECO:0000256" key="1">
    <source>
        <dbReference type="SAM" id="Phobius"/>
    </source>
</evidence>
<sequence length="204" mass="21128">MNTRSDDPSAQPRSGAARTFRWRTVDIMVAAVLGVAIGVLFFFWGLLWNTVEAAFLFFPPARGVLYGVWLLPGVLGALVIRKPGAGLLTAIAAGTVSMFLGSSWGMQVLLASVLQGAAAELVFGAWRYRRWGIAVAALAGAASGLAAAVTDLVLYYPTWTTPFQAAWTAAVVLSAAVIGGVGGRLLTSALARAGALSAFPSAKG</sequence>
<dbReference type="RefSeq" id="WP_245928789.1">
    <property type="nucleotide sequence ID" value="NZ_PYGA01000008.1"/>
</dbReference>
<feature type="transmembrane region" description="Helical" evidence="1">
    <location>
        <begin position="53"/>
        <end position="78"/>
    </location>
</feature>
<gene>
    <name evidence="2" type="ORF">CLV63_108200</name>
</gene>
<evidence type="ECO:0000313" key="2">
    <source>
        <dbReference type="EMBL" id="PSK97479.1"/>
    </source>
</evidence>
<feature type="transmembrane region" description="Helical" evidence="1">
    <location>
        <begin position="108"/>
        <end position="126"/>
    </location>
</feature>
<accession>A0A2P8DJV4</accession>
<keyword evidence="1" id="KW-0472">Membrane</keyword>
<dbReference type="EMBL" id="PYGA01000008">
    <property type="protein sequence ID" value="PSK97479.1"/>
    <property type="molecule type" value="Genomic_DNA"/>
</dbReference>